<dbReference type="CDD" id="cd06130">
    <property type="entry name" value="DNA_pol_III_epsilon_like"/>
    <property type="match status" value="1"/>
</dbReference>
<accession>A0A6I3KXD0</accession>
<dbReference type="SMART" id="SM00479">
    <property type="entry name" value="EXOIII"/>
    <property type="match status" value="1"/>
</dbReference>
<sequence length="195" mass="21280">MSFAAIDVETANAKRGSICSIGVAVVRDGVRVGTREWLCRPPAPLDYFGQMQMYIHKITPGMVAAEPTFAQRWPEVLREVGDLPVVAHNAAFDMDNIRQACNISGMPVPEWKFGCTREWSKAHLADMPNHRLKTITRLLGITLQNHHQADADAAAAAELTVLLAGFAGARTLPELAETTGTGLCQMTASGIERRR</sequence>
<organism evidence="2 3">
    <name type="scientific">Nocardia aurantiaca</name>
    <dbReference type="NCBI Taxonomy" id="2675850"/>
    <lineage>
        <taxon>Bacteria</taxon>
        <taxon>Bacillati</taxon>
        <taxon>Actinomycetota</taxon>
        <taxon>Actinomycetes</taxon>
        <taxon>Mycobacteriales</taxon>
        <taxon>Nocardiaceae</taxon>
        <taxon>Nocardia</taxon>
    </lineage>
</organism>
<reference evidence="2 3" key="1">
    <citation type="submission" date="2019-11" db="EMBL/GenBank/DDBJ databases">
        <title>Nocardia sp. nov. CT2-14 isolated from soil.</title>
        <authorList>
            <person name="Kanchanasin P."/>
            <person name="Tanasupawat S."/>
            <person name="Yuki M."/>
            <person name="Kudo T."/>
        </authorList>
    </citation>
    <scope>NUCLEOTIDE SEQUENCE [LARGE SCALE GENOMIC DNA]</scope>
    <source>
        <strain evidence="2 3">CT2-14</strain>
    </source>
</reference>
<dbReference type="GO" id="GO:0005829">
    <property type="term" value="C:cytosol"/>
    <property type="evidence" value="ECO:0007669"/>
    <property type="project" value="TreeGrafter"/>
</dbReference>
<dbReference type="GO" id="GO:0008408">
    <property type="term" value="F:3'-5' exonuclease activity"/>
    <property type="evidence" value="ECO:0007669"/>
    <property type="project" value="TreeGrafter"/>
</dbReference>
<name>A0A6I3KXD0_9NOCA</name>
<dbReference type="GO" id="GO:0003676">
    <property type="term" value="F:nucleic acid binding"/>
    <property type="evidence" value="ECO:0007669"/>
    <property type="project" value="InterPro"/>
</dbReference>
<feature type="domain" description="Exonuclease" evidence="1">
    <location>
        <begin position="2"/>
        <end position="169"/>
    </location>
</feature>
<dbReference type="EMBL" id="WMBB01000006">
    <property type="protein sequence ID" value="MTE14141.1"/>
    <property type="molecule type" value="Genomic_DNA"/>
</dbReference>
<keyword evidence="3" id="KW-1185">Reference proteome</keyword>
<dbReference type="Pfam" id="PF00929">
    <property type="entry name" value="RNase_T"/>
    <property type="match status" value="1"/>
</dbReference>
<dbReference type="InterPro" id="IPR012337">
    <property type="entry name" value="RNaseH-like_sf"/>
</dbReference>
<dbReference type="PANTHER" id="PTHR30231">
    <property type="entry name" value="DNA POLYMERASE III SUBUNIT EPSILON"/>
    <property type="match status" value="1"/>
</dbReference>
<dbReference type="Proteomes" id="UP000432464">
    <property type="component" value="Unassembled WGS sequence"/>
</dbReference>
<evidence type="ECO:0000313" key="2">
    <source>
        <dbReference type="EMBL" id="MTE14141.1"/>
    </source>
</evidence>
<comment type="caution">
    <text evidence="2">The sequence shown here is derived from an EMBL/GenBank/DDBJ whole genome shotgun (WGS) entry which is preliminary data.</text>
</comment>
<proteinExistence type="predicted"/>
<dbReference type="AlphaFoldDB" id="A0A6I3KXD0"/>
<dbReference type="Gene3D" id="3.30.420.10">
    <property type="entry name" value="Ribonuclease H-like superfamily/Ribonuclease H"/>
    <property type="match status" value="1"/>
</dbReference>
<dbReference type="SUPFAM" id="SSF53098">
    <property type="entry name" value="Ribonuclease H-like"/>
    <property type="match status" value="1"/>
</dbReference>
<dbReference type="InterPro" id="IPR013520">
    <property type="entry name" value="Ribonucl_H"/>
</dbReference>
<dbReference type="InterPro" id="IPR036397">
    <property type="entry name" value="RNaseH_sf"/>
</dbReference>
<evidence type="ECO:0000313" key="3">
    <source>
        <dbReference type="Proteomes" id="UP000432464"/>
    </source>
</evidence>
<dbReference type="PANTHER" id="PTHR30231:SF42">
    <property type="entry name" value="EXONUCLEASE"/>
    <property type="match status" value="1"/>
</dbReference>
<protein>
    <submittedName>
        <fullName evidence="2">DNA polymerase III subunit epsilon</fullName>
    </submittedName>
</protein>
<gene>
    <name evidence="2" type="ORF">GLP40_15385</name>
</gene>
<evidence type="ECO:0000259" key="1">
    <source>
        <dbReference type="SMART" id="SM00479"/>
    </source>
</evidence>